<evidence type="ECO:0000256" key="1">
    <source>
        <dbReference type="SAM" id="Coils"/>
    </source>
</evidence>
<feature type="transmembrane region" description="Helical" evidence="2">
    <location>
        <begin position="254"/>
        <end position="275"/>
    </location>
</feature>
<evidence type="ECO:0000259" key="3">
    <source>
        <dbReference type="Pfam" id="PF14257"/>
    </source>
</evidence>
<dbReference type="PROSITE" id="PS51257">
    <property type="entry name" value="PROKAR_LIPOPROTEIN"/>
    <property type="match status" value="1"/>
</dbReference>
<proteinExistence type="predicted"/>
<evidence type="ECO:0000313" key="5">
    <source>
        <dbReference type="Proteomes" id="UP000651057"/>
    </source>
</evidence>
<dbReference type="AlphaFoldDB" id="A0A936ZVH6"/>
<sequence length="280" mass="32542">MKSNKLNGIKEILLIGTLILSFSCSKQANTSEMLMLDETGETPSLNTYEAKRTEPQEREHSNTTIKIIKNATSRMKVKSVEEATWQAKQIAAEYQGYVSDERYTNTNHTKENRFTIRVPQKHFDTVFEKICKTAEFVEHKNISTIDVTEEYVDLNARLKTKLEVKQRYETILRTKAKNVEDILATEEKLKDLQEEIESAQGRLNHLSSRVVFSTIQLDVYELVIPKEEPEQYTPGFLDKAKVGLSFGWSLIQNFALILFYIWPFLVLGLLIFVYFKWIRK</sequence>
<dbReference type="RefSeq" id="WP_201922677.1">
    <property type="nucleotide sequence ID" value="NZ_BAABAX010000020.1"/>
</dbReference>
<dbReference type="Proteomes" id="UP000651057">
    <property type="component" value="Unassembled WGS sequence"/>
</dbReference>
<protein>
    <submittedName>
        <fullName evidence="4">DUF4349 domain-containing protein</fullName>
    </submittedName>
</protein>
<feature type="coiled-coil region" evidence="1">
    <location>
        <begin position="175"/>
        <end position="209"/>
    </location>
</feature>
<keyword evidence="5" id="KW-1185">Reference proteome</keyword>
<evidence type="ECO:0000256" key="2">
    <source>
        <dbReference type="SAM" id="Phobius"/>
    </source>
</evidence>
<accession>A0A936ZVH6</accession>
<keyword evidence="2" id="KW-0472">Membrane</keyword>
<comment type="caution">
    <text evidence="4">The sequence shown here is derived from an EMBL/GenBank/DDBJ whole genome shotgun (WGS) entry which is preliminary data.</text>
</comment>
<dbReference type="EMBL" id="JAERQJ010000007">
    <property type="protein sequence ID" value="MBL0685072.1"/>
    <property type="molecule type" value="Genomic_DNA"/>
</dbReference>
<dbReference type="InterPro" id="IPR025645">
    <property type="entry name" value="DUF4349"/>
</dbReference>
<feature type="domain" description="DUF4349" evidence="3">
    <location>
        <begin position="66"/>
        <end position="273"/>
    </location>
</feature>
<evidence type="ECO:0000313" key="4">
    <source>
        <dbReference type="EMBL" id="MBL0685072.1"/>
    </source>
</evidence>
<name>A0A936ZVH6_9FLAO</name>
<dbReference type="Pfam" id="PF14257">
    <property type="entry name" value="DUF4349"/>
    <property type="match status" value="1"/>
</dbReference>
<keyword evidence="2" id="KW-0812">Transmembrane</keyword>
<organism evidence="4 5">
    <name type="scientific">Aquimarina mytili</name>
    <dbReference type="NCBI Taxonomy" id="874423"/>
    <lineage>
        <taxon>Bacteria</taxon>
        <taxon>Pseudomonadati</taxon>
        <taxon>Bacteroidota</taxon>
        <taxon>Flavobacteriia</taxon>
        <taxon>Flavobacteriales</taxon>
        <taxon>Flavobacteriaceae</taxon>
        <taxon>Aquimarina</taxon>
    </lineage>
</organism>
<keyword evidence="2" id="KW-1133">Transmembrane helix</keyword>
<keyword evidence="1" id="KW-0175">Coiled coil</keyword>
<gene>
    <name evidence="4" type="ORF">JJQ60_16190</name>
</gene>
<reference evidence="4" key="1">
    <citation type="submission" date="2021-01" db="EMBL/GenBank/DDBJ databases">
        <authorList>
            <person name="Zhong Y.L."/>
        </authorList>
    </citation>
    <scope>NUCLEOTIDE SEQUENCE</scope>
    <source>
        <strain evidence="4">KCTC 23302</strain>
    </source>
</reference>